<organism evidence="4 5">
    <name type="scientific">'Catharanthus roseus' aster yellows phytoplasma</name>
    <dbReference type="NCBI Taxonomy" id="1193712"/>
    <lineage>
        <taxon>Bacteria</taxon>
        <taxon>Bacillati</taxon>
        <taxon>Mycoplasmatota</taxon>
        <taxon>Mollicutes</taxon>
        <taxon>Acholeplasmatales</taxon>
        <taxon>Acholeplasmataceae</taxon>
        <taxon>Candidatus Phytoplasma</taxon>
        <taxon>16SrI (Aster yellows group)</taxon>
    </lineage>
</organism>
<dbReference type="InterPro" id="IPR010021">
    <property type="entry name" value="PGPP1/Gep4"/>
</dbReference>
<proteinExistence type="predicted"/>
<dbReference type="EMBL" id="CP035949">
    <property type="protein sequence ID" value="QBF23857.1"/>
    <property type="molecule type" value="Genomic_DNA"/>
</dbReference>
<name>A0A4P6MA41_9MOLU</name>
<dbReference type="InterPro" id="IPR036412">
    <property type="entry name" value="HAD-like_sf"/>
</dbReference>
<dbReference type="Proteomes" id="UP000289726">
    <property type="component" value="Chromosome"/>
</dbReference>
<dbReference type="InterPro" id="IPR023214">
    <property type="entry name" value="HAD_sf"/>
</dbReference>
<keyword evidence="5" id="KW-1185">Reference proteome</keyword>
<accession>A0A4P6MA41</accession>
<dbReference type="Pfam" id="PF09419">
    <property type="entry name" value="PGP_phosphatase"/>
    <property type="match status" value="1"/>
</dbReference>
<dbReference type="PANTHER" id="PTHR46470">
    <property type="entry name" value="N-ACYLNEURAMINATE-9-PHOSPHATASE"/>
    <property type="match status" value="1"/>
</dbReference>
<dbReference type="GO" id="GO:0046380">
    <property type="term" value="P:N-acetylneuraminate biosynthetic process"/>
    <property type="evidence" value="ECO:0007669"/>
    <property type="project" value="TreeGrafter"/>
</dbReference>
<evidence type="ECO:0000313" key="4">
    <source>
        <dbReference type="EMBL" id="QBF23857.1"/>
    </source>
</evidence>
<keyword evidence="2" id="KW-0378">Hydrolase</keyword>
<evidence type="ECO:0000256" key="3">
    <source>
        <dbReference type="ARBA" id="ARBA00022842"/>
    </source>
</evidence>
<dbReference type="RefSeq" id="WP_069028219.1">
    <property type="nucleotide sequence ID" value="NZ_CP035949.1"/>
</dbReference>
<dbReference type="InterPro" id="IPR006549">
    <property type="entry name" value="HAD-SF_hydro_IIIA"/>
</dbReference>
<dbReference type="GO" id="GO:0050124">
    <property type="term" value="F:N-acylneuraminate-9-phosphatase activity"/>
    <property type="evidence" value="ECO:0007669"/>
    <property type="project" value="TreeGrafter"/>
</dbReference>
<evidence type="ECO:0000256" key="1">
    <source>
        <dbReference type="ARBA" id="ARBA00001946"/>
    </source>
</evidence>
<dbReference type="PANTHER" id="PTHR46470:SF3">
    <property type="entry name" value="N-ACYLNEURAMINATE-9-PHOSPHATASE"/>
    <property type="match status" value="1"/>
</dbReference>
<dbReference type="Gene3D" id="3.40.50.1000">
    <property type="entry name" value="HAD superfamily/HAD-like"/>
    <property type="match status" value="1"/>
</dbReference>
<dbReference type="SUPFAM" id="SSF56784">
    <property type="entry name" value="HAD-like"/>
    <property type="match status" value="1"/>
</dbReference>
<sequence>MSNKMTCPNKLFIPQHYFPCVLQIPFELFQKQGIKALIFDLDNTLIECNKDILDEQIKNLLTKLSLIFKVVILSNASKKRLHKVLKNDFIFIYLNLLNKKPSPTAFQKACQLLKLEPTQMLMIGDQLQTDIKGANQAGFCSLLVKPLNRFQESAFTKFNRFYREKKFLTNLKKQDYHLWKEKFQDFEEK</sequence>
<dbReference type="NCBIfam" id="TIGR01668">
    <property type="entry name" value="YqeG_hyp_ppase"/>
    <property type="match status" value="1"/>
</dbReference>
<gene>
    <name evidence="4" type="ORF">EXT02_01455</name>
</gene>
<dbReference type="InterPro" id="IPR006439">
    <property type="entry name" value="HAD-SF_hydro_IA"/>
</dbReference>
<keyword evidence="3" id="KW-0460">Magnesium</keyword>
<reference evidence="4 5" key="1">
    <citation type="submission" date="2019-02" db="EMBL/GenBank/DDBJ databases">
        <title>Draft Genome Sequence of Maize Bushy Stunt-like Phytoplasma group 16SrI-B (Aster yellows) in South Africa.</title>
        <authorList>
            <person name="Coetzee B."/>
            <person name="Douglas-Smit N."/>
            <person name="Maree H.J."/>
            <person name="Burger J.T."/>
            <person name="Kruger K."/>
            <person name="Pietersen G."/>
        </authorList>
    </citation>
    <scope>NUCLEOTIDE SEQUENCE [LARGE SCALE GENOMIC DNA]</scope>
    <source>
        <strain evidence="4 5">De Villa</strain>
    </source>
</reference>
<evidence type="ECO:0000313" key="5">
    <source>
        <dbReference type="Proteomes" id="UP000289726"/>
    </source>
</evidence>
<dbReference type="NCBIfam" id="TIGR01549">
    <property type="entry name" value="HAD-SF-IA-v1"/>
    <property type="match status" value="1"/>
</dbReference>
<dbReference type="InterPro" id="IPR027706">
    <property type="entry name" value="PGP_Pase"/>
</dbReference>
<comment type="cofactor">
    <cofactor evidence="1">
        <name>Mg(2+)</name>
        <dbReference type="ChEBI" id="CHEBI:18420"/>
    </cofactor>
</comment>
<dbReference type="NCBIfam" id="TIGR01509">
    <property type="entry name" value="HAD-SF-IA-v3"/>
    <property type="match status" value="1"/>
</dbReference>
<dbReference type="NCBIfam" id="TIGR01662">
    <property type="entry name" value="HAD-SF-IIIA"/>
    <property type="match status" value="1"/>
</dbReference>
<dbReference type="GO" id="GO:0008962">
    <property type="term" value="F:phosphatidylglycerophosphatase activity"/>
    <property type="evidence" value="ECO:0007669"/>
    <property type="project" value="InterPro"/>
</dbReference>
<protein>
    <submittedName>
        <fullName evidence="4">YqeG family HAD IIIA-type phosphatase</fullName>
    </submittedName>
</protein>
<dbReference type="InterPro" id="IPR051400">
    <property type="entry name" value="HAD-like_hydrolase"/>
</dbReference>
<dbReference type="AlphaFoldDB" id="A0A4P6MA41"/>
<evidence type="ECO:0000256" key="2">
    <source>
        <dbReference type="ARBA" id="ARBA00022801"/>
    </source>
</evidence>